<comment type="caution">
    <text evidence="6">The sequence shown here is derived from an EMBL/GenBank/DDBJ whole genome shotgun (WGS) entry which is preliminary data.</text>
</comment>
<sequence>MARLIQTVNTSDFSSPSPDPSGIVLIGNSNILLISDSEVNENPVFQGDNLYEVNLNGDLLNTGNVLEISSEPTGLAYNPNNGNLFISDDTDNSRRIYQVDGGNDGIFGTSDDIEVSNFRTIPFGSNDAEDVAYSTSSGNLFVSDGSSSTIYEVTTNGNLISSFSTTNFGLSDPEGIGFDTQSGNLFIVGEPTTTVFEVASNGTLVQTIDISIVNPIQPAGIEIASSSDGSGRSIYIVDRGVDERDDPNENDGRLYEFSLEGNDNPDNPGGGGDEVFYATTRDSANLNGNIFDDEDVIVYDPTTQTWSQYLDGSDLGLAANDIDGVHVNNDGSVLFSLNQDSNIDGLGNVDDADILRFNPTSTGDNTTGSLELYLDGSDVGLDSNPEDIDGISIASNGDILISTNGSYNINGLSGEDKDILAFASSSLGSNTTGSFSLYVDGSDISLSDNSEDVKGLSVLDSGELVLSTLGNFQVEGLSGSGSDLFSFNPNSLGNNTSGSFSLFSSGADNGLGNQVVADISVV</sequence>
<dbReference type="InterPro" id="IPR009722">
    <property type="entry name" value="YjiK/CarP"/>
</dbReference>
<evidence type="ECO:0000256" key="3">
    <source>
        <dbReference type="ARBA" id="ARBA00022475"/>
    </source>
</evidence>
<keyword evidence="7" id="KW-1185">Reference proteome</keyword>
<gene>
    <name evidence="6" type="ORF">I4641_20785</name>
</gene>
<evidence type="ECO:0000256" key="2">
    <source>
        <dbReference type="ARBA" id="ARBA00009852"/>
    </source>
</evidence>
<evidence type="ECO:0000313" key="7">
    <source>
        <dbReference type="Proteomes" id="UP000729733"/>
    </source>
</evidence>
<feature type="region of interest" description="Disordered" evidence="5">
    <location>
        <begin position="1"/>
        <end position="20"/>
    </location>
</feature>
<protein>
    <submittedName>
        <fullName evidence="6">SdiA-regulated domain-containing protein</fullName>
    </submittedName>
</protein>
<dbReference type="EMBL" id="JADWDC010000081">
    <property type="protein sequence ID" value="MCC0179401.1"/>
    <property type="molecule type" value="Genomic_DNA"/>
</dbReference>
<dbReference type="SUPFAM" id="SSF63829">
    <property type="entry name" value="Calcium-dependent phosphotriesterase"/>
    <property type="match status" value="1"/>
</dbReference>
<proteinExistence type="inferred from homology"/>
<feature type="compositionally biased region" description="Polar residues" evidence="5">
    <location>
        <begin position="1"/>
        <end position="10"/>
    </location>
</feature>
<keyword evidence="3" id="KW-1003">Cell membrane</keyword>
<organism evidence="6 7">
    <name type="scientific">Waterburya agarophytonicola KI4</name>
    <dbReference type="NCBI Taxonomy" id="2874699"/>
    <lineage>
        <taxon>Bacteria</taxon>
        <taxon>Bacillati</taxon>
        <taxon>Cyanobacteriota</taxon>
        <taxon>Cyanophyceae</taxon>
        <taxon>Pleurocapsales</taxon>
        <taxon>Hyellaceae</taxon>
        <taxon>Waterburya</taxon>
        <taxon>Waterburya agarophytonicola</taxon>
    </lineage>
</organism>
<accession>A0A964BYH5</accession>
<dbReference type="InterPro" id="IPR011042">
    <property type="entry name" value="6-blade_b-propeller_TolB-like"/>
</dbReference>
<dbReference type="RefSeq" id="WP_229642500.1">
    <property type="nucleotide sequence ID" value="NZ_JADWDC010000081.1"/>
</dbReference>
<dbReference type="AlphaFoldDB" id="A0A964BYH5"/>
<keyword evidence="4" id="KW-0472">Membrane</keyword>
<dbReference type="Gene3D" id="2.120.10.30">
    <property type="entry name" value="TolB, C-terminal domain"/>
    <property type="match status" value="1"/>
</dbReference>
<reference evidence="6" key="1">
    <citation type="journal article" date="2021" name="Antonie Van Leeuwenhoek">
        <title>Draft genome and description of Waterburya agarophytonicola gen. nov. sp. nov. (Pleurocapsales, Cyanobacteria): a seaweed symbiont.</title>
        <authorList>
            <person name="Bonthond G."/>
            <person name="Shalygin S."/>
            <person name="Bayer T."/>
            <person name="Weinberger F."/>
        </authorList>
    </citation>
    <scope>NUCLEOTIDE SEQUENCE</scope>
    <source>
        <strain evidence="6">KI4</strain>
    </source>
</reference>
<evidence type="ECO:0000256" key="4">
    <source>
        <dbReference type="ARBA" id="ARBA00023136"/>
    </source>
</evidence>
<comment type="similarity">
    <text evidence="2">Belongs to the YjiK family.</text>
</comment>
<dbReference type="Pfam" id="PF06977">
    <property type="entry name" value="SdiA-regulated"/>
    <property type="match status" value="1"/>
</dbReference>
<evidence type="ECO:0000256" key="5">
    <source>
        <dbReference type="SAM" id="MobiDB-lite"/>
    </source>
</evidence>
<dbReference type="Proteomes" id="UP000729733">
    <property type="component" value="Unassembled WGS sequence"/>
</dbReference>
<name>A0A964BYH5_9CYAN</name>
<evidence type="ECO:0000256" key="1">
    <source>
        <dbReference type="ARBA" id="ARBA00004236"/>
    </source>
</evidence>
<dbReference type="GO" id="GO:0005886">
    <property type="term" value="C:plasma membrane"/>
    <property type="evidence" value="ECO:0007669"/>
    <property type="project" value="UniProtKB-SubCell"/>
</dbReference>
<comment type="subcellular location">
    <subcellularLocation>
        <location evidence="1">Cell membrane</location>
    </subcellularLocation>
</comment>
<evidence type="ECO:0000313" key="6">
    <source>
        <dbReference type="EMBL" id="MCC0179401.1"/>
    </source>
</evidence>
<dbReference type="SUPFAM" id="SSF50956">
    <property type="entry name" value="Thermostable phytase (3-phytase)"/>
    <property type="match status" value="1"/>
</dbReference>